<dbReference type="SUPFAM" id="SSF52200">
    <property type="entry name" value="Toll/Interleukin receptor TIR domain"/>
    <property type="match status" value="1"/>
</dbReference>
<protein>
    <submittedName>
        <fullName evidence="2">TIR domain-containing protein</fullName>
    </submittedName>
</protein>
<evidence type="ECO:0000313" key="3">
    <source>
        <dbReference type="Proteomes" id="UP000295756"/>
    </source>
</evidence>
<keyword evidence="3" id="KW-1185">Reference proteome</keyword>
<dbReference type="InterPro" id="IPR035897">
    <property type="entry name" value="Toll_tir_struct_dom_sf"/>
</dbReference>
<evidence type="ECO:0000313" key="2">
    <source>
        <dbReference type="EMBL" id="QBR47636.1"/>
    </source>
</evidence>
<sequence length="328" mass="38353">MDEIKNIIEKQERGSIRYVFPVETDNNIAIMISILANNGGGKIYLGIKDTGTYLEYKGYSFRVPDQTKIQQYLGGFKEFKINKQLLENKCLIEIIVDCASQSILFKGKLFKFMSDYHNDTKQLEPLKIFISYNHKVSDFADILENQLNMMFGPQIIISRDTRLKYKDNIDLFMESIKTHDFIISLISDSYLKSEACMYEITELMRDEHYTDKLAFITFDAEDNKLVNSPVEIHDLVPTIHGELRFDYQTFWNKRINIYQNKLAELGDNRPETHVEILNTIRRLNSILIQVGPFIEMLNSTFGKTFHRMNDDNFFDIADLIKEAVKEKN</sequence>
<evidence type="ECO:0000259" key="1">
    <source>
        <dbReference type="Pfam" id="PF13676"/>
    </source>
</evidence>
<dbReference type="Pfam" id="PF13676">
    <property type="entry name" value="TIR_2"/>
    <property type="match status" value="1"/>
</dbReference>
<feature type="domain" description="TIR" evidence="1">
    <location>
        <begin position="128"/>
        <end position="220"/>
    </location>
</feature>
<dbReference type="InterPro" id="IPR000157">
    <property type="entry name" value="TIR_dom"/>
</dbReference>
<proteinExistence type="predicted"/>
<dbReference type="Gene3D" id="3.40.50.10140">
    <property type="entry name" value="Toll/interleukin-1 receptor homology (TIR) domain"/>
    <property type="match status" value="1"/>
</dbReference>
<dbReference type="Proteomes" id="UP000295756">
    <property type="component" value="Chromosome"/>
</dbReference>
<dbReference type="RefSeq" id="WP_134833544.1">
    <property type="nucleotide sequence ID" value="NZ_CP037939.1"/>
</dbReference>
<name>A0ABX5SM55_9LACO</name>
<organism evidence="2 3">
    <name type="scientific">Leuconostoc kimchii</name>
    <dbReference type="NCBI Taxonomy" id="136609"/>
    <lineage>
        <taxon>Bacteria</taxon>
        <taxon>Bacillati</taxon>
        <taxon>Bacillota</taxon>
        <taxon>Bacilli</taxon>
        <taxon>Lactobacillales</taxon>
        <taxon>Lactobacillaceae</taxon>
        <taxon>Leuconostoc</taxon>
    </lineage>
</organism>
<gene>
    <name evidence="2" type="ORF">EW139_05685</name>
</gene>
<dbReference type="EMBL" id="CP037939">
    <property type="protein sequence ID" value="QBR47636.1"/>
    <property type="molecule type" value="Genomic_DNA"/>
</dbReference>
<reference evidence="2 3" key="1">
    <citation type="submission" date="2019-03" db="EMBL/GenBank/DDBJ databases">
        <title>Complete Genome Sequence of Leuconostoc kimchii strain NKJ218 Isolated from Homemade Kimchi.</title>
        <authorList>
            <person name="Jung J.Y."/>
            <person name="Jin H.M."/>
            <person name="Jung J.-W."/>
            <person name="Lee S.-Y."/>
            <person name="Ryu B.-G."/>
            <person name="Han S.-S."/>
            <person name="Kang H.K."/>
            <person name="Choi H.W."/>
            <person name="Chung E.J."/>
            <person name="Choi K.-M."/>
        </authorList>
    </citation>
    <scope>NUCLEOTIDE SEQUENCE [LARGE SCALE GENOMIC DNA]</scope>
    <source>
        <strain evidence="2 3">NKJ218</strain>
    </source>
</reference>
<accession>A0ABX5SM55</accession>